<protein>
    <submittedName>
        <fullName evidence="1">Uncharacterized protein</fullName>
    </submittedName>
</protein>
<dbReference type="AlphaFoldDB" id="A0A4C1VFL7"/>
<gene>
    <name evidence="1" type="ORF">EVAR_19231_1</name>
</gene>
<accession>A0A4C1VFL7</accession>
<dbReference type="EMBL" id="BGZK01000328">
    <property type="protein sequence ID" value="GBP37102.1"/>
    <property type="molecule type" value="Genomic_DNA"/>
</dbReference>
<evidence type="ECO:0000313" key="2">
    <source>
        <dbReference type="Proteomes" id="UP000299102"/>
    </source>
</evidence>
<evidence type="ECO:0000313" key="1">
    <source>
        <dbReference type="EMBL" id="GBP37102.1"/>
    </source>
</evidence>
<reference evidence="1 2" key="1">
    <citation type="journal article" date="2019" name="Commun. Biol.">
        <title>The bagworm genome reveals a unique fibroin gene that provides high tensile strength.</title>
        <authorList>
            <person name="Kono N."/>
            <person name="Nakamura H."/>
            <person name="Ohtoshi R."/>
            <person name="Tomita M."/>
            <person name="Numata K."/>
            <person name="Arakawa K."/>
        </authorList>
    </citation>
    <scope>NUCLEOTIDE SEQUENCE [LARGE SCALE GENOMIC DNA]</scope>
</reference>
<organism evidence="1 2">
    <name type="scientific">Eumeta variegata</name>
    <name type="common">Bagworm moth</name>
    <name type="synonym">Eumeta japonica</name>
    <dbReference type="NCBI Taxonomy" id="151549"/>
    <lineage>
        <taxon>Eukaryota</taxon>
        <taxon>Metazoa</taxon>
        <taxon>Ecdysozoa</taxon>
        <taxon>Arthropoda</taxon>
        <taxon>Hexapoda</taxon>
        <taxon>Insecta</taxon>
        <taxon>Pterygota</taxon>
        <taxon>Neoptera</taxon>
        <taxon>Endopterygota</taxon>
        <taxon>Lepidoptera</taxon>
        <taxon>Glossata</taxon>
        <taxon>Ditrysia</taxon>
        <taxon>Tineoidea</taxon>
        <taxon>Psychidae</taxon>
        <taxon>Oiketicinae</taxon>
        <taxon>Eumeta</taxon>
    </lineage>
</organism>
<dbReference type="Proteomes" id="UP000299102">
    <property type="component" value="Unassembled WGS sequence"/>
</dbReference>
<comment type="caution">
    <text evidence="1">The sequence shown here is derived from an EMBL/GenBank/DDBJ whole genome shotgun (WGS) entry which is preliminary data.</text>
</comment>
<sequence length="110" mass="12832">MLLANTSLREEKCLQTHCSTRTPVWCRMLAERTHPWNPWNKSALSHMMRRDCDQMTKRALNVSEGEKGRGHLSTTWTSSVQKDLNTMGVGSNMMQNREDWRKMIQRIGPK</sequence>
<keyword evidence="2" id="KW-1185">Reference proteome</keyword>
<proteinExistence type="predicted"/>
<name>A0A4C1VFL7_EUMVA</name>